<evidence type="ECO:0000313" key="2">
    <source>
        <dbReference type="EMBL" id="QBI18854.1"/>
    </source>
</evidence>
<dbReference type="EMBL" id="CP036402">
    <property type="protein sequence ID" value="QBI18854.1"/>
    <property type="molecule type" value="Genomic_DNA"/>
</dbReference>
<keyword evidence="3" id="KW-1185">Reference proteome</keyword>
<accession>A0A411YCB2</accession>
<dbReference type="AlphaFoldDB" id="A0A411YCB2"/>
<keyword evidence="1" id="KW-0812">Transmembrane</keyword>
<proteinExistence type="predicted"/>
<evidence type="ECO:0000256" key="1">
    <source>
        <dbReference type="SAM" id="Phobius"/>
    </source>
</evidence>
<protein>
    <submittedName>
        <fullName evidence="2">Uncharacterized protein</fullName>
    </submittedName>
</protein>
<gene>
    <name evidence="2" type="ORF">ER308_04385</name>
</gene>
<name>A0A411YCB2_9ACTN</name>
<organism evidence="2 3">
    <name type="scientific">Egibacter rhizosphaerae</name>
    <dbReference type="NCBI Taxonomy" id="1670831"/>
    <lineage>
        <taxon>Bacteria</taxon>
        <taxon>Bacillati</taxon>
        <taxon>Actinomycetota</taxon>
        <taxon>Nitriliruptoria</taxon>
        <taxon>Egibacterales</taxon>
        <taxon>Egibacteraceae</taxon>
        <taxon>Egibacter</taxon>
    </lineage>
</organism>
<keyword evidence="1" id="KW-1133">Transmembrane helix</keyword>
<dbReference type="Proteomes" id="UP000291469">
    <property type="component" value="Chromosome"/>
</dbReference>
<sequence length="75" mass="8112">MAGEVFVLALLALLTIIGSVVLWNVFATARTKIDATPIETTRELAAGSDRGYRRLAEHAVDAEERTAESLAELAR</sequence>
<dbReference type="KEGG" id="erz:ER308_04385"/>
<feature type="transmembrane region" description="Helical" evidence="1">
    <location>
        <begin position="6"/>
        <end position="26"/>
    </location>
</feature>
<dbReference type="RefSeq" id="WP_131153851.1">
    <property type="nucleotide sequence ID" value="NZ_CP036402.1"/>
</dbReference>
<evidence type="ECO:0000313" key="3">
    <source>
        <dbReference type="Proteomes" id="UP000291469"/>
    </source>
</evidence>
<reference evidence="2 3" key="1">
    <citation type="submission" date="2019-01" db="EMBL/GenBank/DDBJ databases">
        <title>Egibacter rhizosphaerae EGI 80759T.</title>
        <authorList>
            <person name="Chen D.-D."/>
            <person name="Tian Y."/>
            <person name="Jiao J.-Y."/>
            <person name="Zhang X.-T."/>
            <person name="Zhang Y.-G."/>
            <person name="Zhang Y."/>
            <person name="Xiao M."/>
            <person name="Shu W.-S."/>
            <person name="Li W.-J."/>
        </authorList>
    </citation>
    <scope>NUCLEOTIDE SEQUENCE [LARGE SCALE GENOMIC DNA]</scope>
    <source>
        <strain evidence="2 3">EGI 80759</strain>
    </source>
</reference>
<keyword evidence="1" id="KW-0472">Membrane</keyword>